<evidence type="ECO:0000256" key="1">
    <source>
        <dbReference type="PROSITE-ProRule" id="PRU00607"/>
    </source>
</evidence>
<dbReference type="AlphaFoldDB" id="A0A078AAS1"/>
<accession>A0A078AAS1</accession>
<proteinExistence type="predicted"/>
<dbReference type="GO" id="GO:0046900">
    <property type="term" value="P:tetrahydrofolylpolyglutamate metabolic process"/>
    <property type="evidence" value="ECO:0007669"/>
    <property type="project" value="TreeGrafter"/>
</dbReference>
<organism evidence="3 4">
    <name type="scientific">Stylonychia lemnae</name>
    <name type="common">Ciliate</name>
    <dbReference type="NCBI Taxonomy" id="5949"/>
    <lineage>
        <taxon>Eukaryota</taxon>
        <taxon>Sar</taxon>
        <taxon>Alveolata</taxon>
        <taxon>Ciliophora</taxon>
        <taxon>Intramacronucleata</taxon>
        <taxon>Spirotrichea</taxon>
        <taxon>Stichotrichia</taxon>
        <taxon>Sporadotrichida</taxon>
        <taxon>Oxytrichidae</taxon>
        <taxon>Stylonychinae</taxon>
        <taxon>Stylonychia</taxon>
    </lineage>
</organism>
<dbReference type="Pfam" id="PF23416">
    <property type="entry name" value="DUF7107"/>
    <property type="match status" value="1"/>
</dbReference>
<dbReference type="Gene3D" id="3.40.50.880">
    <property type="match status" value="1"/>
</dbReference>
<dbReference type="OrthoDB" id="64220at2759"/>
<dbReference type="Proteomes" id="UP000039865">
    <property type="component" value="Unassembled WGS sequence"/>
</dbReference>
<evidence type="ECO:0000259" key="2">
    <source>
        <dbReference type="Pfam" id="PF23416"/>
    </source>
</evidence>
<evidence type="ECO:0000313" key="4">
    <source>
        <dbReference type="Proteomes" id="UP000039865"/>
    </source>
</evidence>
<dbReference type="InterPro" id="IPR015527">
    <property type="entry name" value="Pept_C26_g-glut_hydrolase"/>
</dbReference>
<dbReference type="InterPro" id="IPR029062">
    <property type="entry name" value="Class_I_gatase-like"/>
</dbReference>
<dbReference type="PROSITE" id="PS51275">
    <property type="entry name" value="PEPTIDASE_C26_GGH"/>
    <property type="match status" value="1"/>
</dbReference>
<name>A0A078AAS1_STYLE</name>
<comment type="caution">
    <text evidence="1">Lacks conserved residue(s) required for the propagation of feature annotation.</text>
</comment>
<dbReference type="InterPro" id="IPR055531">
    <property type="entry name" value="DUF7107"/>
</dbReference>
<gene>
    <name evidence="3" type="primary">Contig14372.g15312</name>
    <name evidence="3" type="ORF">STYLEM_7684</name>
</gene>
<keyword evidence="4" id="KW-1185">Reference proteome</keyword>
<dbReference type="GO" id="GO:0005773">
    <property type="term" value="C:vacuole"/>
    <property type="evidence" value="ECO:0007669"/>
    <property type="project" value="TreeGrafter"/>
</dbReference>
<protein>
    <submittedName>
        <fullName evidence="3">Gamma-glutamyl hydrolase-like</fullName>
    </submittedName>
</protein>
<reference evidence="3 4" key="1">
    <citation type="submission" date="2014-06" db="EMBL/GenBank/DDBJ databases">
        <authorList>
            <person name="Swart Estienne"/>
        </authorList>
    </citation>
    <scope>NUCLEOTIDE SEQUENCE [LARGE SCALE GENOMIC DNA]</scope>
    <source>
        <strain evidence="3 4">130c</strain>
    </source>
</reference>
<dbReference type="GO" id="GO:0034722">
    <property type="term" value="F:gamma-glutamyl-peptidase activity"/>
    <property type="evidence" value="ECO:0007669"/>
    <property type="project" value="TreeGrafter"/>
</dbReference>
<dbReference type="EMBL" id="CCKQ01007344">
    <property type="protein sequence ID" value="CDW78702.1"/>
    <property type="molecule type" value="Genomic_DNA"/>
</dbReference>
<sequence length="703" mass="79377">MPWQYKVNCKAILQPTWNASSQRIMSLNAQKRLIEAFLLYFTQDINAPSQEVQALVHLARDSKPQLIQLTYQSCNNNAQCQGFSLYSKCRRSSDCLFGHFCNFGYCVPTLSIGSSCNSHEACGREGLCVFGETTSTLSAFGTCIEMLSVDADTTIMRKISDQYTYQSDIDKVCRTYWAKPLNGTCGKQYTSTRAGKPCLSDADCPTSDSNTFARCRCGLSTKGLKYCDIEGGDDLWLAAAASFSSYQDHSLNCHTAESFGPCHEPALYKDWKCKEMKADLYVYQIDNPICLNDMMKYHPVKDTVTLAVVLALLGLSANAIDWQNLKIPGFQQTKVNKVSGRPVTQQTPELPDECYKFRLSEIEADKNHPCHPKIILQKANYPGGQVQTDAPVIGILVQPYLNKDDSGDSHDNIDDFQGTYIPSAHVKLLEAAGARIMPVNYRMDKNELGKLLKQLNGIYIPGDSEKVLSNKKYMACVAQILTFAQDLNAKSISHFPVLAISYGYLALIQALSKGDSKIEDMPEEYVQKSVQVNLKYDVQDTFLYDGRTHKETEDMLDQIYFFNELDVNIKLENFFTSSYNQVRKILAPIVTYDDNRNNQNREFIAVVEGVILPIWGIAFSIEKVIYSIDFVLLDKVDHSQYAVHEAHRIANFFVDEAKLSGNTFTNRKKEQKMLIQNFQANLAQRDMIQENGDNHVVQMYLFE</sequence>
<dbReference type="SUPFAM" id="SSF52317">
    <property type="entry name" value="Class I glutamine amidotransferase-like"/>
    <property type="match status" value="1"/>
</dbReference>
<dbReference type="InParanoid" id="A0A078AAS1"/>
<feature type="domain" description="DUF7107" evidence="2">
    <location>
        <begin position="88"/>
        <end position="131"/>
    </location>
</feature>
<evidence type="ECO:0000313" key="3">
    <source>
        <dbReference type="EMBL" id="CDW78702.1"/>
    </source>
</evidence>
<dbReference type="PANTHER" id="PTHR11315:SF0">
    <property type="entry name" value="FOLATE GAMMA-GLUTAMYL HYDROLASE"/>
    <property type="match status" value="1"/>
</dbReference>
<keyword evidence="3" id="KW-0378">Hydrolase</keyword>
<dbReference type="PANTHER" id="PTHR11315">
    <property type="entry name" value="PROTEASE FAMILY C26 GAMMA-GLUTAMYL HYDROLASE"/>
    <property type="match status" value="1"/>
</dbReference>